<organism evidence="1">
    <name type="scientific">Candidatus Nitrotoga fabula</name>
    <dbReference type="NCBI Taxonomy" id="2182327"/>
    <lineage>
        <taxon>Bacteria</taxon>
        <taxon>Pseudomonadati</taxon>
        <taxon>Pseudomonadota</taxon>
        <taxon>Betaproteobacteria</taxon>
        <taxon>Nitrosomonadales</taxon>
        <taxon>Gallionellaceae</taxon>
        <taxon>Candidatus Nitrotoga</taxon>
    </lineage>
</organism>
<proteinExistence type="predicted"/>
<gene>
    <name evidence="1" type="ORF">NITFAB_1201</name>
</gene>
<reference evidence="1" key="1">
    <citation type="submission" date="2018-05" db="EMBL/GenBank/DDBJ databases">
        <authorList>
            <person name="Lanie J.A."/>
            <person name="Ng W.-L."/>
            <person name="Kazmierczak K.M."/>
            <person name="Andrzejewski T.M."/>
            <person name="Davidsen T.M."/>
            <person name="Wayne K.J."/>
            <person name="Tettelin H."/>
            <person name="Glass J.I."/>
            <person name="Rusch D."/>
            <person name="Podicherti R."/>
            <person name="Tsui H.-C.T."/>
            <person name="Winkler M.E."/>
        </authorList>
    </citation>
    <scope>NUCLEOTIDE SEQUENCE</scope>
    <source>
        <strain evidence="1">KNB</strain>
    </source>
</reference>
<sequence length="73" mass="8043">MDFIDNAYVEVVSNSGNLVHGRFSLGKVVTGPLLLKEVVNLTSNVSDLEVRVWVCESDSLKLVGYSLIPYSKQ</sequence>
<accession>A0A2X0SDY6</accession>
<protein>
    <submittedName>
        <fullName evidence="1">Uncharacterized protein</fullName>
    </submittedName>
</protein>
<dbReference type="EMBL" id="LS423452">
    <property type="protein sequence ID" value="SPS05611.1"/>
    <property type="molecule type" value="Genomic_DNA"/>
</dbReference>
<evidence type="ECO:0000313" key="1">
    <source>
        <dbReference type="EMBL" id="SPS05611.1"/>
    </source>
</evidence>
<name>A0A2X0SDY6_9PROT</name>
<dbReference type="AlphaFoldDB" id="A0A2X0SDY6"/>